<proteinExistence type="inferred from homology"/>
<evidence type="ECO:0000259" key="10">
    <source>
        <dbReference type="Pfam" id="PF12323"/>
    </source>
</evidence>
<protein>
    <submittedName>
        <fullName evidence="11">Mobile element protein</fullName>
    </submittedName>
</protein>
<evidence type="ECO:0000313" key="11">
    <source>
        <dbReference type="EMBL" id="AKB73521.1"/>
    </source>
</evidence>
<comment type="similarity">
    <text evidence="2">In the N-terminal section; belongs to the transposase 2 family.</text>
</comment>
<keyword evidence="7" id="KW-0233">DNA recombination</keyword>
<dbReference type="EMBL" id="CP009515">
    <property type="protein sequence ID" value="AKB73521.1"/>
    <property type="molecule type" value="Genomic_DNA"/>
</dbReference>
<dbReference type="AlphaFoldDB" id="A0A0E3S0L0"/>
<dbReference type="GO" id="GO:0006310">
    <property type="term" value="P:DNA recombination"/>
    <property type="evidence" value="ECO:0007669"/>
    <property type="project" value="UniProtKB-KW"/>
</dbReference>
<dbReference type="GO" id="GO:0046872">
    <property type="term" value="F:metal ion binding"/>
    <property type="evidence" value="ECO:0007669"/>
    <property type="project" value="UniProtKB-KW"/>
</dbReference>
<dbReference type="GO" id="GO:0032196">
    <property type="term" value="P:transposition"/>
    <property type="evidence" value="ECO:0007669"/>
    <property type="project" value="UniProtKB-KW"/>
</dbReference>
<dbReference type="RefSeq" id="WP_048124377.1">
    <property type="nucleotide sequence ID" value="NZ_CP009515.1"/>
</dbReference>
<gene>
    <name evidence="11" type="ORF">MSLAZ_0260</name>
</gene>
<evidence type="ECO:0000256" key="2">
    <source>
        <dbReference type="ARBA" id="ARBA00011044"/>
    </source>
</evidence>
<comment type="similarity">
    <text evidence="1">In the C-terminal section; belongs to the transposase 35 family.</text>
</comment>
<feature type="domain" description="Cas12f1-like TNB" evidence="9">
    <location>
        <begin position="306"/>
        <end position="373"/>
    </location>
</feature>
<dbReference type="InterPro" id="IPR051399">
    <property type="entry name" value="RNA-guided_DNA_endo/Transpos"/>
</dbReference>
<evidence type="ECO:0000256" key="4">
    <source>
        <dbReference type="ARBA" id="ARBA00022723"/>
    </source>
</evidence>
<dbReference type="GO" id="GO:0003677">
    <property type="term" value="F:DNA binding"/>
    <property type="evidence" value="ECO:0007669"/>
    <property type="project" value="UniProtKB-KW"/>
</dbReference>
<evidence type="ECO:0000313" key="12">
    <source>
        <dbReference type="Proteomes" id="UP000033072"/>
    </source>
</evidence>
<name>A0A0E3S0L0_9EURY</name>
<keyword evidence="4" id="KW-0479">Metal-binding</keyword>
<dbReference type="Pfam" id="PF01385">
    <property type="entry name" value="OrfB_IS605"/>
    <property type="match status" value="1"/>
</dbReference>
<evidence type="ECO:0000259" key="9">
    <source>
        <dbReference type="Pfam" id="PF07282"/>
    </source>
</evidence>
<feature type="domain" description="Probable transposase IS891/IS1136/IS1341" evidence="8">
    <location>
        <begin position="189"/>
        <end position="294"/>
    </location>
</feature>
<dbReference type="HOGENOM" id="CLU_032903_0_0_2"/>
<keyword evidence="3" id="KW-0815">Transposition</keyword>
<reference evidence="11 12" key="1">
    <citation type="submission" date="2014-07" db="EMBL/GenBank/DDBJ databases">
        <title>Methanogenic archaea and the global carbon cycle.</title>
        <authorList>
            <person name="Henriksen J.R."/>
            <person name="Luke J."/>
            <person name="Reinhart S."/>
            <person name="Benedict M.N."/>
            <person name="Youngblut N.D."/>
            <person name="Metcalf M.E."/>
            <person name="Whitaker R.J."/>
            <person name="Metcalf W.W."/>
        </authorList>
    </citation>
    <scope>NUCLEOTIDE SEQUENCE [LARGE SCALE GENOMIC DNA]</scope>
    <source>
        <strain evidence="11 12">Z-7289</strain>
    </source>
</reference>
<dbReference type="KEGG" id="mls:MSLAZ_0260"/>
<dbReference type="NCBIfam" id="TIGR01766">
    <property type="entry name" value="IS200/IS605 family accessory protein TnpB-like domain"/>
    <property type="match status" value="1"/>
</dbReference>
<dbReference type="InterPro" id="IPR021027">
    <property type="entry name" value="Transposase_put_HTH"/>
</dbReference>
<dbReference type="InterPro" id="IPR001959">
    <property type="entry name" value="Transposase"/>
</dbReference>
<evidence type="ECO:0000256" key="6">
    <source>
        <dbReference type="ARBA" id="ARBA00023125"/>
    </source>
</evidence>
<dbReference type="OrthoDB" id="131357at2157"/>
<dbReference type="InterPro" id="IPR010095">
    <property type="entry name" value="Cas12f1-like_TNB"/>
</dbReference>
<dbReference type="PATRIC" id="fig|1434111.4.peg.324"/>
<accession>A0A0E3S0L0</accession>
<organism evidence="11 12">
    <name type="scientific">Methanosarcina lacustris Z-7289</name>
    <dbReference type="NCBI Taxonomy" id="1434111"/>
    <lineage>
        <taxon>Archaea</taxon>
        <taxon>Methanobacteriati</taxon>
        <taxon>Methanobacteriota</taxon>
        <taxon>Stenosarchaea group</taxon>
        <taxon>Methanomicrobia</taxon>
        <taxon>Methanosarcinales</taxon>
        <taxon>Methanosarcinaceae</taxon>
        <taxon>Methanosarcina</taxon>
    </lineage>
</organism>
<dbReference type="GeneID" id="24804934"/>
<evidence type="ECO:0000256" key="1">
    <source>
        <dbReference type="ARBA" id="ARBA00008761"/>
    </source>
</evidence>
<keyword evidence="6" id="KW-0238">DNA-binding</keyword>
<dbReference type="Pfam" id="PF12323">
    <property type="entry name" value="HTH_OrfB_IS605"/>
    <property type="match status" value="1"/>
</dbReference>
<sequence>MLQGNRFRIYPNKEQKALMEKHFGSCRFVYNKLLELKSLMYKKFRISLSEFELNNYLLVLKEIDPFLKEVNTQSLQQASRNLNSAFNHFFKDEFRYPQKKYKKDHHFSFQVPQHYSINFVTSQISLTKLGWIKVKMHRQLFKEMELENDIIEHDNNAEFLRTVTVSRTPTGKYYISILTEDGKKLPEKQEYTHATMVGVDVGINTFAACSNGEKIDNPRFLKASLHRLKFLQKEVSRKVIGSNNWKKAVRKLALIHEKISNQRNDFQHKVSNRLISENQAIAVETLNVKGMIKNHKLAQAISDSAWYSFVQKLMYKAEWVGKTIIKIGMFEPSSKNCNVCGYHNSELTLDIREWQCPECGTLHDRDINAAINIKKIAVGTTV</sequence>
<evidence type="ECO:0000256" key="7">
    <source>
        <dbReference type="ARBA" id="ARBA00023172"/>
    </source>
</evidence>
<keyword evidence="5" id="KW-0862">Zinc</keyword>
<evidence type="ECO:0000259" key="8">
    <source>
        <dbReference type="Pfam" id="PF01385"/>
    </source>
</evidence>
<evidence type="ECO:0000256" key="5">
    <source>
        <dbReference type="ARBA" id="ARBA00022833"/>
    </source>
</evidence>
<keyword evidence="12" id="KW-1185">Reference proteome</keyword>
<dbReference type="Proteomes" id="UP000033072">
    <property type="component" value="Chromosome"/>
</dbReference>
<feature type="domain" description="Transposase putative helix-turn-helix" evidence="10">
    <location>
        <begin position="1"/>
        <end position="43"/>
    </location>
</feature>
<dbReference type="Pfam" id="PF07282">
    <property type="entry name" value="Cas12f1-like_TNB"/>
    <property type="match status" value="1"/>
</dbReference>
<dbReference type="PANTHER" id="PTHR30405">
    <property type="entry name" value="TRANSPOSASE"/>
    <property type="match status" value="1"/>
</dbReference>
<dbReference type="NCBIfam" id="NF040570">
    <property type="entry name" value="guided_TnpB"/>
    <property type="match status" value="1"/>
</dbReference>
<evidence type="ECO:0000256" key="3">
    <source>
        <dbReference type="ARBA" id="ARBA00022578"/>
    </source>
</evidence>
<dbReference type="PANTHER" id="PTHR30405:SF11">
    <property type="entry name" value="RNA-GUIDED DNA ENDONUCLEASE RV2885C-RELATED"/>
    <property type="match status" value="1"/>
</dbReference>